<dbReference type="SUPFAM" id="SSF54690">
    <property type="entry name" value="Molybdopterin synthase subunit MoaE"/>
    <property type="match status" value="1"/>
</dbReference>
<proteinExistence type="predicted"/>
<dbReference type="Proteomes" id="UP000050277">
    <property type="component" value="Unassembled WGS sequence"/>
</dbReference>
<sequence>MQAFLVTESVLQAEPLRALVADAGHGAIVLFEGVARNNFGGRATAFLEYEAYPEMAEQQLALLGQQAQAQFGIGKVAIHHRVGVLQIGETAVLIAIGSAHRGAAFAAVAWLMDQIKLVVPIWKCEHWADGSQEWVGQR</sequence>
<comment type="caution">
    <text evidence="1">The sequence shown here is derived from an EMBL/GenBank/DDBJ whole genome shotgun (WGS) entry which is preliminary data.</text>
</comment>
<accession>A0A0N8GPP3</accession>
<dbReference type="Gene3D" id="3.90.1170.40">
    <property type="entry name" value="Molybdopterin biosynthesis MoaE subunit"/>
    <property type="match status" value="1"/>
</dbReference>
<dbReference type="GO" id="GO:0006777">
    <property type="term" value="P:Mo-molybdopterin cofactor biosynthetic process"/>
    <property type="evidence" value="ECO:0007669"/>
    <property type="project" value="InterPro"/>
</dbReference>
<dbReference type="EMBL" id="LGKP01000035">
    <property type="protein sequence ID" value="KPL81458.1"/>
    <property type="molecule type" value="Genomic_DNA"/>
</dbReference>
<reference evidence="1 2" key="1">
    <citation type="submission" date="2015-07" db="EMBL/GenBank/DDBJ databases">
        <title>Whole genome sequence of Herpetosiphon geysericola DSM 7119.</title>
        <authorList>
            <person name="Hemp J."/>
            <person name="Ward L.M."/>
            <person name="Pace L.A."/>
            <person name="Fischer W.W."/>
        </authorList>
    </citation>
    <scope>NUCLEOTIDE SEQUENCE [LARGE SCALE GENOMIC DNA]</scope>
    <source>
        <strain evidence="1 2">DSM 7119</strain>
    </source>
</reference>
<dbReference type="InterPro" id="IPR036563">
    <property type="entry name" value="MoaE_sf"/>
</dbReference>
<evidence type="ECO:0000313" key="1">
    <source>
        <dbReference type="EMBL" id="KPL81458.1"/>
    </source>
</evidence>
<dbReference type="InterPro" id="IPR003448">
    <property type="entry name" value="Mopterin_biosynth_MoaE"/>
</dbReference>
<keyword evidence="2" id="KW-1185">Reference proteome</keyword>
<dbReference type="RefSeq" id="WP_054536758.1">
    <property type="nucleotide sequence ID" value="NZ_LGKP01000035.1"/>
</dbReference>
<dbReference type="OrthoDB" id="9803224at2"/>
<protein>
    <submittedName>
        <fullName evidence="1">Molybdenum cofactor biosynthesis protein MoaE</fullName>
    </submittedName>
</protein>
<name>A0A0N8GPP3_9CHLR</name>
<dbReference type="AlphaFoldDB" id="A0A0N8GPP3"/>
<gene>
    <name evidence="1" type="ORF">SE18_22775</name>
</gene>
<dbReference type="Pfam" id="PF02391">
    <property type="entry name" value="MoaE"/>
    <property type="match status" value="1"/>
</dbReference>
<dbReference type="CDD" id="cd00756">
    <property type="entry name" value="MoaE"/>
    <property type="match status" value="1"/>
</dbReference>
<dbReference type="STRING" id="70996.SE18_22775"/>
<organism evidence="1 2">
    <name type="scientific">Herpetosiphon geysericola</name>
    <dbReference type="NCBI Taxonomy" id="70996"/>
    <lineage>
        <taxon>Bacteria</taxon>
        <taxon>Bacillati</taxon>
        <taxon>Chloroflexota</taxon>
        <taxon>Chloroflexia</taxon>
        <taxon>Herpetosiphonales</taxon>
        <taxon>Herpetosiphonaceae</taxon>
        <taxon>Herpetosiphon</taxon>
    </lineage>
</organism>
<evidence type="ECO:0000313" key="2">
    <source>
        <dbReference type="Proteomes" id="UP000050277"/>
    </source>
</evidence>
<dbReference type="PANTHER" id="PTHR23404">
    <property type="entry name" value="MOLYBDOPTERIN SYNTHASE RELATED"/>
    <property type="match status" value="1"/>
</dbReference>